<name>A0A8J8P6P9_HALGN</name>
<keyword evidence="2" id="KW-1185">Reference proteome</keyword>
<organism evidence="1 2">
    <name type="scientific">Halteria grandinella</name>
    <dbReference type="NCBI Taxonomy" id="5974"/>
    <lineage>
        <taxon>Eukaryota</taxon>
        <taxon>Sar</taxon>
        <taxon>Alveolata</taxon>
        <taxon>Ciliophora</taxon>
        <taxon>Intramacronucleata</taxon>
        <taxon>Spirotrichea</taxon>
        <taxon>Stichotrichia</taxon>
        <taxon>Sporadotrichida</taxon>
        <taxon>Halteriidae</taxon>
        <taxon>Halteria</taxon>
    </lineage>
</organism>
<evidence type="ECO:0000313" key="1">
    <source>
        <dbReference type="EMBL" id="TNV86934.1"/>
    </source>
</evidence>
<comment type="caution">
    <text evidence="1">The sequence shown here is derived from an EMBL/GenBank/DDBJ whole genome shotgun (WGS) entry which is preliminary data.</text>
</comment>
<evidence type="ECO:0000313" key="2">
    <source>
        <dbReference type="Proteomes" id="UP000785679"/>
    </source>
</evidence>
<accession>A0A8J8P6P9</accession>
<gene>
    <name evidence="1" type="ORF">FGO68_gene12123</name>
</gene>
<dbReference type="AlphaFoldDB" id="A0A8J8P6P9"/>
<sequence>MVHYLWKCKIRRVRKALVDYSQPFINELLKCLCHSRGVGIVPKQIFTFVQHQQNGGIMGGISVGCCLLSRCSGIGRC</sequence>
<reference evidence="1" key="1">
    <citation type="submission" date="2019-06" db="EMBL/GenBank/DDBJ databases">
        <authorList>
            <person name="Zheng W."/>
        </authorList>
    </citation>
    <scope>NUCLEOTIDE SEQUENCE</scope>
    <source>
        <strain evidence="1">QDHG01</strain>
    </source>
</reference>
<protein>
    <submittedName>
        <fullName evidence="1">Uncharacterized protein</fullName>
    </submittedName>
</protein>
<proteinExistence type="predicted"/>
<dbReference type="Proteomes" id="UP000785679">
    <property type="component" value="Unassembled WGS sequence"/>
</dbReference>
<dbReference type="EMBL" id="RRYP01000734">
    <property type="protein sequence ID" value="TNV86934.1"/>
    <property type="molecule type" value="Genomic_DNA"/>
</dbReference>